<feature type="transmembrane region" description="Helical" evidence="7">
    <location>
        <begin position="204"/>
        <end position="227"/>
    </location>
</feature>
<dbReference type="InterPro" id="IPR045069">
    <property type="entry name" value="MATE_euk"/>
</dbReference>
<dbReference type="Gramene" id="KCW52095">
    <property type="protein sequence ID" value="KCW52095"/>
    <property type="gene ID" value="EUGRSUZ_J01527"/>
</dbReference>
<dbReference type="GO" id="GO:0022857">
    <property type="term" value="F:transmembrane transporter activity"/>
    <property type="evidence" value="ECO:0000318"/>
    <property type="project" value="GO_Central"/>
</dbReference>
<dbReference type="InterPro" id="IPR002528">
    <property type="entry name" value="MATE_fam"/>
</dbReference>
<feature type="transmembrane region" description="Helical" evidence="7">
    <location>
        <begin position="176"/>
        <end position="198"/>
    </location>
</feature>
<evidence type="ECO:0000256" key="3">
    <source>
        <dbReference type="ARBA" id="ARBA00022448"/>
    </source>
</evidence>
<keyword evidence="6 7" id="KW-0472">Membrane</keyword>
<feature type="transmembrane region" description="Helical" evidence="7">
    <location>
        <begin position="313"/>
        <end position="332"/>
    </location>
</feature>
<evidence type="ECO:0000256" key="5">
    <source>
        <dbReference type="ARBA" id="ARBA00022989"/>
    </source>
</evidence>
<name>A0A059AFC6_EUCGR</name>
<evidence type="ECO:0000256" key="6">
    <source>
        <dbReference type="ARBA" id="ARBA00023136"/>
    </source>
</evidence>
<feature type="transmembrane region" description="Helical" evidence="7">
    <location>
        <begin position="456"/>
        <end position="481"/>
    </location>
</feature>
<feature type="transmembrane region" description="Helical" evidence="7">
    <location>
        <begin position="353"/>
        <end position="380"/>
    </location>
</feature>
<dbReference type="EMBL" id="KK198762">
    <property type="protein sequence ID" value="KCW52095.1"/>
    <property type="molecule type" value="Genomic_DNA"/>
</dbReference>
<feature type="transmembrane region" description="Helical" evidence="7">
    <location>
        <begin position="248"/>
        <end position="266"/>
    </location>
</feature>
<protein>
    <recommendedName>
        <fullName evidence="7">Protein DETOXIFICATION</fullName>
    </recommendedName>
    <alternativeName>
        <fullName evidence="7">Multidrug and toxic compound extrusion protein</fullName>
    </alternativeName>
</protein>
<dbReference type="PANTHER" id="PTHR11206">
    <property type="entry name" value="MULTIDRUG RESISTANCE PROTEIN"/>
    <property type="match status" value="1"/>
</dbReference>
<dbReference type="AlphaFoldDB" id="A0A059AFC6"/>
<evidence type="ECO:0000256" key="2">
    <source>
        <dbReference type="ARBA" id="ARBA00010199"/>
    </source>
</evidence>
<comment type="similarity">
    <text evidence="2 7">Belongs to the multi antimicrobial extrusion (MATE) (TC 2.A.66.1) family.</text>
</comment>
<evidence type="ECO:0000256" key="7">
    <source>
        <dbReference type="RuleBase" id="RU004914"/>
    </source>
</evidence>
<comment type="subcellular location">
    <subcellularLocation>
        <location evidence="1">Membrane</location>
        <topology evidence="1">Multi-pass membrane protein</topology>
    </subcellularLocation>
</comment>
<dbReference type="FunCoup" id="A0A059AFC6">
    <property type="interactions" value="364"/>
</dbReference>
<dbReference type="OMA" id="YTCSAII"/>
<keyword evidence="5 7" id="KW-1133">Transmembrane helix</keyword>
<dbReference type="GO" id="GO:0016020">
    <property type="term" value="C:membrane"/>
    <property type="evidence" value="ECO:0000318"/>
    <property type="project" value="GO_Central"/>
</dbReference>
<feature type="transmembrane region" description="Helical" evidence="7">
    <location>
        <begin position="426"/>
        <end position="450"/>
    </location>
</feature>
<sequence length="511" mass="55670">MEEVPQSEHMKWALTRDEFVQELKKAARIAAPMAAASVLQYLVQLVSVVAVGHLGQLSLSSVAVATALANVTGFSLHQTGLAGGLETLCGQAYGAGQYQKVGDYVCSAGISLILVCLPVCILWIFMDKFLELMHQDHVISQEAREYLMWLIPALLGTAILKPLVRFLQTQSLILPMLLSAFLVLCSHIPLCWILVYKLELGSPGAALACGISSWLNVTLLGFYVAFSSACEKTRVRFTKKAFLGILEFFRYGVPSAFMIWSVSLVLQKRNFLAVLSSLRFFLDARGCSLKWWSCELLTLLSGLLPNPKLETSVLSICFTISILHFTVSYGFGASASTRISNELGAGNPNQARVAVLAILSLAITEVVIVGTTLFCCRHVLGYAYTNEKQVVHYIGVMTPLICLSIFMDSLQAVLSGVAMGSGWQHIGAYINLGAFYLIGLPMGVIFSFVLHQRAKGLWIGVVAGTTTQAALLSLVTGATNWQKQANKVRKRLFAESPHQEQCDQGTRNTSA</sequence>
<accession>A0A059AFC6</accession>
<dbReference type="InParanoid" id="A0A059AFC6"/>
<reference evidence="8" key="1">
    <citation type="submission" date="2013-07" db="EMBL/GenBank/DDBJ databases">
        <title>The genome of Eucalyptus grandis.</title>
        <authorList>
            <person name="Schmutz J."/>
            <person name="Hayes R."/>
            <person name="Myburg A."/>
            <person name="Tuskan G."/>
            <person name="Grattapaglia D."/>
            <person name="Rokhsar D.S."/>
        </authorList>
    </citation>
    <scope>NUCLEOTIDE SEQUENCE</scope>
    <source>
        <tissue evidence="8">Leaf extractions</tissue>
    </source>
</reference>
<keyword evidence="3" id="KW-0813">Transport</keyword>
<proteinExistence type="inferred from homology"/>
<dbReference type="Pfam" id="PF01554">
    <property type="entry name" value="MatE"/>
    <property type="match status" value="2"/>
</dbReference>
<evidence type="ECO:0000256" key="1">
    <source>
        <dbReference type="ARBA" id="ARBA00004141"/>
    </source>
</evidence>
<dbReference type="GO" id="GO:0015297">
    <property type="term" value="F:antiporter activity"/>
    <property type="evidence" value="ECO:0007669"/>
    <property type="project" value="InterPro"/>
</dbReference>
<organism evidence="8">
    <name type="scientific">Eucalyptus grandis</name>
    <name type="common">Flooded gum</name>
    <dbReference type="NCBI Taxonomy" id="71139"/>
    <lineage>
        <taxon>Eukaryota</taxon>
        <taxon>Viridiplantae</taxon>
        <taxon>Streptophyta</taxon>
        <taxon>Embryophyta</taxon>
        <taxon>Tracheophyta</taxon>
        <taxon>Spermatophyta</taxon>
        <taxon>Magnoliopsida</taxon>
        <taxon>eudicotyledons</taxon>
        <taxon>Gunneridae</taxon>
        <taxon>Pentapetalae</taxon>
        <taxon>rosids</taxon>
        <taxon>malvids</taxon>
        <taxon>Myrtales</taxon>
        <taxon>Myrtaceae</taxon>
        <taxon>Myrtoideae</taxon>
        <taxon>Eucalypteae</taxon>
        <taxon>Eucalyptus</taxon>
    </lineage>
</organism>
<evidence type="ECO:0000256" key="4">
    <source>
        <dbReference type="ARBA" id="ARBA00022692"/>
    </source>
</evidence>
<dbReference type="GO" id="GO:1990961">
    <property type="term" value="P:xenobiotic detoxification by transmembrane export across the plasma membrane"/>
    <property type="evidence" value="ECO:0007669"/>
    <property type="project" value="InterPro"/>
</dbReference>
<keyword evidence="4 7" id="KW-0812">Transmembrane</keyword>
<dbReference type="GO" id="GO:0042910">
    <property type="term" value="F:xenobiotic transmembrane transporter activity"/>
    <property type="evidence" value="ECO:0007669"/>
    <property type="project" value="InterPro"/>
</dbReference>
<evidence type="ECO:0000313" key="8">
    <source>
        <dbReference type="EMBL" id="KCW52095.1"/>
    </source>
</evidence>
<feature type="transmembrane region" description="Helical" evidence="7">
    <location>
        <begin position="392"/>
        <end position="414"/>
    </location>
</feature>
<feature type="transmembrane region" description="Helical" evidence="7">
    <location>
        <begin position="104"/>
        <end position="126"/>
    </location>
</feature>
<feature type="transmembrane region" description="Helical" evidence="7">
    <location>
        <begin position="146"/>
        <end position="164"/>
    </location>
</feature>
<dbReference type="CDD" id="cd13132">
    <property type="entry name" value="MATE_eukaryotic"/>
    <property type="match status" value="1"/>
</dbReference>
<gene>
    <name evidence="8" type="ORF">EUGRSUZ_J01527</name>
</gene>